<evidence type="ECO:0000256" key="4">
    <source>
        <dbReference type="ARBA" id="ARBA00022475"/>
    </source>
</evidence>
<dbReference type="SUPFAM" id="SSF81342">
    <property type="entry name" value="Transmembrane di-heme cytochromes"/>
    <property type="match status" value="1"/>
</dbReference>
<dbReference type="InterPro" id="IPR011577">
    <property type="entry name" value="Cyt_b561_bac/Ni-Hgenase"/>
</dbReference>
<dbReference type="GO" id="GO:0022904">
    <property type="term" value="P:respiratory electron transport chain"/>
    <property type="evidence" value="ECO:0007669"/>
    <property type="project" value="InterPro"/>
</dbReference>
<feature type="domain" description="Cytochrome b561 bacterial/Ni-hydrogenase" evidence="14">
    <location>
        <begin position="9"/>
        <end position="178"/>
    </location>
</feature>
<protein>
    <submittedName>
        <fullName evidence="15">Cytochrome B</fullName>
    </submittedName>
</protein>
<evidence type="ECO:0000256" key="3">
    <source>
        <dbReference type="ARBA" id="ARBA00022448"/>
    </source>
</evidence>
<dbReference type="PANTHER" id="PTHR30529:SF1">
    <property type="entry name" value="CYTOCHROME B561 HOMOLOG 2"/>
    <property type="match status" value="1"/>
</dbReference>
<keyword evidence="11 13" id="KW-0472">Membrane</keyword>
<feature type="transmembrane region" description="Helical" evidence="13">
    <location>
        <begin position="142"/>
        <end position="162"/>
    </location>
</feature>
<comment type="subcellular location">
    <subcellularLocation>
        <location evidence="2">Cell membrane</location>
        <topology evidence="2">Multi-pass membrane protein</topology>
    </subcellularLocation>
</comment>
<keyword evidence="10" id="KW-0408">Iron</keyword>
<feature type="transmembrane region" description="Helical" evidence="13">
    <location>
        <begin position="54"/>
        <end position="72"/>
    </location>
</feature>
<organism evidence="15 16">
    <name type="scientific">Pseudomonas oryzihabitans</name>
    <dbReference type="NCBI Taxonomy" id="47885"/>
    <lineage>
        <taxon>Bacteria</taxon>
        <taxon>Pseudomonadati</taxon>
        <taxon>Pseudomonadota</taxon>
        <taxon>Gammaproteobacteria</taxon>
        <taxon>Pseudomonadales</taxon>
        <taxon>Pseudomonadaceae</taxon>
        <taxon>Pseudomonas</taxon>
    </lineage>
</organism>
<comment type="cofactor">
    <cofactor evidence="1">
        <name>heme b</name>
        <dbReference type="ChEBI" id="CHEBI:60344"/>
    </cofactor>
</comment>
<evidence type="ECO:0000256" key="1">
    <source>
        <dbReference type="ARBA" id="ARBA00001970"/>
    </source>
</evidence>
<evidence type="ECO:0000256" key="6">
    <source>
        <dbReference type="ARBA" id="ARBA00022692"/>
    </source>
</evidence>
<evidence type="ECO:0000256" key="11">
    <source>
        <dbReference type="ARBA" id="ARBA00023136"/>
    </source>
</evidence>
<dbReference type="PANTHER" id="PTHR30529">
    <property type="entry name" value="CYTOCHROME B561"/>
    <property type="match status" value="1"/>
</dbReference>
<dbReference type="EMBL" id="CP013987">
    <property type="protein sequence ID" value="ALZ83299.1"/>
    <property type="molecule type" value="Genomic_DNA"/>
</dbReference>
<dbReference type="Pfam" id="PF01292">
    <property type="entry name" value="Ni_hydr_CYTB"/>
    <property type="match status" value="1"/>
</dbReference>
<gene>
    <name evidence="15" type="ORF">APT59_03460</name>
</gene>
<keyword evidence="8" id="KW-0249">Electron transport</keyword>
<proteinExistence type="inferred from homology"/>
<name>A0A0U4WL19_9PSED</name>
<sequence length="184" mass="20460">MHWRNDGLRYGLVSLVLHWVMALAIIAMFASGLWMRTLDYYDTWYHTAPELHKSAGILLLIALVLRLLWRLVSPPPPVEGSPLVRRAAGAGHFLLYGLMLTVMVAGYLISTADGVAIDVFGWFKVPATLSGLPEQADTAGKIHLWFAWTLIVLAGLHVVAALKHHFVDRDGTLVRMLGRVHIPH</sequence>
<keyword evidence="5" id="KW-0349">Heme</keyword>
<evidence type="ECO:0000256" key="5">
    <source>
        <dbReference type="ARBA" id="ARBA00022617"/>
    </source>
</evidence>
<evidence type="ECO:0000256" key="12">
    <source>
        <dbReference type="ARBA" id="ARBA00037975"/>
    </source>
</evidence>
<evidence type="ECO:0000313" key="16">
    <source>
        <dbReference type="Proteomes" id="UP000064137"/>
    </source>
</evidence>
<keyword evidence="4" id="KW-1003">Cell membrane</keyword>
<dbReference type="AlphaFoldDB" id="A0A0U4WL19"/>
<dbReference type="Proteomes" id="UP000064137">
    <property type="component" value="Chromosome"/>
</dbReference>
<evidence type="ECO:0000313" key="15">
    <source>
        <dbReference type="EMBL" id="ALZ83299.1"/>
    </source>
</evidence>
<dbReference type="InterPro" id="IPR016174">
    <property type="entry name" value="Di-haem_cyt_TM"/>
</dbReference>
<dbReference type="GO" id="GO:0046872">
    <property type="term" value="F:metal ion binding"/>
    <property type="evidence" value="ECO:0007669"/>
    <property type="project" value="UniProtKB-KW"/>
</dbReference>
<reference evidence="15 16" key="1">
    <citation type="submission" date="2016-01" db="EMBL/GenBank/DDBJ databases">
        <title>Annotation of Pseudomonas oryzihabitans USDA-ARS-USMARC-56511.</title>
        <authorList>
            <person name="Harhay G.P."/>
            <person name="Harhay D.M."/>
            <person name="Smith T.P.L."/>
            <person name="Bono J.L."/>
            <person name="Heaton M.P."/>
            <person name="Clawson M.L."/>
            <person name="Chitko-Mckown C.G."/>
            <person name="Capik S.F."/>
            <person name="DeDonder K.D."/>
            <person name="Apley M.D."/>
            <person name="Lubbers B.V."/>
            <person name="White B.J."/>
            <person name="Larson R.L."/>
        </authorList>
    </citation>
    <scope>NUCLEOTIDE SEQUENCE [LARGE SCALE GENOMIC DNA]</scope>
    <source>
        <strain evidence="15 16">USDA-ARS-USMARC-56511</strain>
    </source>
</reference>
<dbReference type="OrthoDB" id="9793784at2"/>
<evidence type="ECO:0000256" key="10">
    <source>
        <dbReference type="ARBA" id="ARBA00023004"/>
    </source>
</evidence>
<dbReference type="GO" id="GO:0020037">
    <property type="term" value="F:heme binding"/>
    <property type="evidence" value="ECO:0007669"/>
    <property type="project" value="TreeGrafter"/>
</dbReference>
<feature type="transmembrane region" description="Helical" evidence="13">
    <location>
        <begin position="93"/>
        <end position="122"/>
    </location>
</feature>
<keyword evidence="3" id="KW-0813">Transport</keyword>
<keyword evidence="7" id="KW-0479">Metal-binding</keyword>
<keyword evidence="6 13" id="KW-0812">Transmembrane</keyword>
<evidence type="ECO:0000256" key="9">
    <source>
        <dbReference type="ARBA" id="ARBA00022989"/>
    </source>
</evidence>
<evidence type="ECO:0000256" key="2">
    <source>
        <dbReference type="ARBA" id="ARBA00004651"/>
    </source>
</evidence>
<evidence type="ECO:0000256" key="7">
    <source>
        <dbReference type="ARBA" id="ARBA00022723"/>
    </source>
</evidence>
<evidence type="ECO:0000259" key="14">
    <source>
        <dbReference type="Pfam" id="PF01292"/>
    </source>
</evidence>
<dbReference type="InterPro" id="IPR052168">
    <property type="entry name" value="Cytochrome_b561_oxidase"/>
</dbReference>
<comment type="similarity">
    <text evidence="12">Belongs to the cytochrome b561 family.</text>
</comment>
<feature type="transmembrane region" description="Helical" evidence="13">
    <location>
        <begin position="12"/>
        <end position="34"/>
    </location>
</feature>
<dbReference type="KEGG" id="por:APT59_03460"/>
<dbReference type="Gene3D" id="1.20.950.20">
    <property type="entry name" value="Transmembrane di-heme cytochromes, Chain C"/>
    <property type="match status" value="1"/>
</dbReference>
<dbReference type="GO" id="GO:0009055">
    <property type="term" value="F:electron transfer activity"/>
    <property type="evidence" value="ECO:0007669"/>
    <property type="project" value="InterPro"/>
</dbReference>
<keyword evidence="9 13" id="KW-1133">Transmembrane helix</keyword>
<dbReference type="GO" id="GO:0005886">
    <property type="term" value="C:plasma membrane"/>
    <property type="evidence" value="ECO:0007669"/>
    <property type="project" value="UniProtKB-SubCell"/>
</dbReference>
<accession>A0A0U4WL19</accession>
<evidence type="ECO:0000256" key="13">
    <source>
        <dbReference type="SAM" id="Phobius"/>
    </source>
</evidence>
<evidence type="ECO:0000256" key="8">
    <source>
        <dbReference type="ARBA" id="ARBA00022982"/>
    </source>
</evidence>
<dbReference type="RefSeq" id="WP_059313565.1">
    <property type="nucleotide sequence ID" value="NZ_CP013987.1"/>
</dbReference>